<dbReference type="Pfam" id="PF22301">
    <property type="entry name" value="AUDH_beta_propeller"/>
    <property type="match status" value="1"/>
</dbReference>
<feature type="non-terminal residue" evidence="3">
    <location>
        <position position="1"/>
    </location>
</feature>
<dbReference type="InterPro" id="IPR040887">
    <property type="entry name" value="AUDH_Cupin"/>
</dbReference>
<protein>
    <submittedName>
        <fullName evidence="3">Uncharacterized protein</fullName>
    </submittedName>
</protein>
<dbReference type="Proteomes" id="UP000244722">
    <property type="component" value="Unassembled WGS sequence"/>
</dbReference>
<dbReference type="Pfam" id="PF18637">
    <property type="entry name" value="AUDH_Cupin"/>
    <property type="match status" value="1"/>
</dbReference>
<sequence length="659" mass="73072">GSNIEWAEIIITQVNSPVAVVAAEIAGSGRKDVVICYDFGKTFLETNPHGGNISWLENPGRSDDGKVNGAWASRFVGRWEGMHRLRAGYFTQRSFLEVVGIPGKLFSLPIPVILFQKPEKPLDAIEWRRDIIEDEHFTIVHDEAQKKHEFDRLNGRDSLFLASLEGITWLYYEDNQWKRENLSTGVAREPGKGYYGSACVDIAKLQSDPAGYALTVGPFHGTTVTALVKRQTGPNANMWVEYLLDTYGTPVQLKQNGEGKYHFNLALTLANSPKCLVALFGPSPHQGVYYYKLIDADNGIFAKWKVAEESAGRIAIGDFNGSGKVGFATIVYNVPGYYEGPDPKVHLYLNSTLNASKSPAEIISTIWAGEPLLYLPKPSDALTYQKSSLLEIAGYKVDLEILPPKTQKAAGCRTSVKVLYGDLLDQSNPSINRRALSVPQYQKDTTRLGPGSVITTNEGVIFLSFTPVCHDMPKKWKNTPDIPVKTLFQPTYGQLKLPADFKFIKVEDLPWGGGFKGVDFWNLTGVEFRFLDKTPLCHLQFWTAGKGVSAGVHNHQDVVFLEVHVSISAGTDDGGMWRVKPGVSVDPGNPNGVSPEDFEKLQLADWEEQGGFWDRDCNGNPIHSANGAVSYPWHKWQAGTMGDYLDIWAAVEFNPNMKY</sequence>
<organism evidence="3 4">
    <name type="scientific">Tuber borchii</name>
    <name type="common">White truffle</name>
    <dbReference type="NCBI Taxonomy" id="42251"/>
    <lineage>
        <taxon>Eukaryota</taxon>
        <taxon>Fungi</taxon>
        <taxon>Dikarya</taxon>
        <taxon>Ascomycota</taxon>
        <taxon>Pezizomycotina</taxon>
        <taxon>Pezizomycetes</taxon>
        <taxon>Pezizales</taxon>
        <taxon>Tuberaceae</taxon>
        <taxon>Tuber</taxon>
    </lineage>
</organism>
<feature type="domain" description="Aldos-2-ulose dehydratase beta-propeller" evidence="2">
    <location>
        <begin position="50"/>
        <end position="229"/>
    </location>
</feature>
<dbReference type="Gene3D" id="2.60.120.990">
    <property type="match status" value="1"/>
</dbReference>
<name>A0A2T6ZNZ8_TUBBO</name>
<keyword evidence="4" id="KW-1185">Reference proteome</keyword>
<comment type="caution">
    <text evidence="3">The sequence shown here is derived from an EMBL/GenBank/DDBJ whole genome shotgun (WGS) entry which is preliminary data.</text>
</comment>
<dbReference type="EMBL" id="NESQ01000159">
    <property type="protein sequence ID" value="PUU77195.1"/>
    <property type="molecule type" value="Genomic_DNA"/>
</dbReference>
<evidence type="ECO:0000313" key="4">
    <source>
        <dbReference type="Proteomes" id="UP000244722"/>
    </source>
</evidence>
<evidence type="ECO:0000259" key="2">
    <source>
        <dbReference type="Pfam" id="PF22301"/>
    </source>
</evidence>
<dbReference type="OrthoDB" id="5378718at2759"/>
<reference evidence="3 4" key="1">
    <citation type="submission" date="2017-04" db="EMBL/GenBank/DDBJ databases">
        <title>Draft genome sequence of Tuber borchii Vittad., a whitish edible truffle.</title>
        <authorList>
            <consortium name="DOE Joint Genome Institute"/>
            <person name="Murat C."/>
            <person name="Kuo A."/>
            <person name="Barry K.W."/>
            <person name="Clum A."/>
            <person name="Dockter R.B."/>
            <person name="Fauchery L."/>
            <person name="Iotti M."/>
            <person name="Kohler A."/>
            <person name="Labutti K."/>
            <person name="Lindquist E.A."/>
            <person name="Lipzen A."/>
            <person name="Ohm R.A."/>
            <person name="Wang M."/>
            <person name="Grigoriev I.V."/>
            <person name="Zambonelli A."/>
            <person name="Martin F.M."/>
        </authorList>
    </citation>
    <scope>NUCLEOTIDE SEQUENCE [LARGE SCALE GENOMIC DNA]</scope>
    <source>
        <strain evidence="3 4">Tbo3840</strain>
    </source>
</reference>
<evidence type="ECO:0000313" key="3">
    <source>
        <dbReference type="EMBL" id="PUU77195.1"/>
    </source>
</evidence>
<accession>A0A2T6ZNZ8</accession>
<proteinExistence type="predicted"/>
<evidence type="ECO:0000259" key="1">
    <source>
        <dbReference type="Pfam" id="PF18637"/>
    </source>
</evidence>
<dbReference type="InterPro" id="IPR054583">
    <property type="entry name" value="Beta-prop_AUDH"/>
</dbReference>
<feature type="domain" description="Aldos-2-ulose dehydratase/isomerase (AUDH) Cupin" evidence="1">
    <location>
        <begin position="361"/>
        <end position="654"/>
    </location>
</feature>
<dbReference type="AlphaFoldDB" id="A0A2T6ZNZ8"/>
<gene>
    <name evidence="3" type="ORF">B9Z19DRAFT_987633</name>
</gene>